<dbReference type="Pfam" id="PF12833">
    <property type="entry name" value="HTH_18"/>
    <property type="match status" value="1"/>
</dbReference>
<keyword evidence="6" id="KW-1185">Reference proteome</keyword>
<dbReference type="EMBL" id="JAJNDB010000008">
    <property type="protein sequence ID" value="MCD2197545.1"/>
    <property type="molecule type" value="Genomic_DNA"/>
</dbReference>
<proteinExistence type="predicted"/>
<gene>
    <name evidence="5" type="ORF">LQ327_29665</name>
</gene>
<keyword evidence="2" id="KW-0238">DNA-binding</keyword>
<evidence type="ECO:0000256" key="2">
    <source>
        <dbReference type="ARBA" id="ARBA00023125"/>
    </source>
</evidence>
<dbReference type="Gene3D" id="1.10.10.60">
    <property type="entry name" value="Homeodomain-like"/>
    <property type="match status" value="1"/>
</dbReference>
<protein>
    <submittedName>
        <fullName evidence="5">Helix-turn-helix domain-containing protein</fullName>
    </submittedName>
</protein>
<dbReference type="SMART" id="SM00342">
    <property type="entry name" value="HTH_ARAC"/>
    <property type="match status" value="1"/>
</dbReference>
<evidence type="ECO:0000313" key="6">
    <source>
        <dbReference type="Proteomes" id="UP001199469"/>
    </source>
</evidence>
<reference evidence="5 6" key="1">
    <citation type="submission" date="2021-11" db="EMBL/GenBank/DDBJ databases">
        <title>Draft genome sequence of Actinomycetospora sp. SF1 isolated from the rhizosphere soil.</title>
        <authorList>
            <person name="Duangmal K."/>
            <person name="Chantavorakit T."/>
        </authorList>
    </citation>
    <scope>NUCLEOTIDE SEQUENCE [LARGE SCALE GENOMIC DNA]</scope>
    <source>
        <strain evidence="5 6">TBRC 5722</strain>
    </source>
</reference>
<dbReference type="RefSeq" id="WP_230739652.1">
    <property type="nucleotide sequence ID" value="NZ_JAJNDB010000008.1"/>
</dbReference>
<dbReference type="PROSITE" id="PS01124">
    <property type="entry name" value="HTH_ARAC_FAMILY_2"/>
    <property type="match status" value="1"/>
</dbReference>
<dbReference type="PANTHER" id="PTHR46796:SF6">
    <property type="entry name" value="ARAC SUBFAMILY"/>
    <property type="match status" value="1"/>
</dbReference>
<evidence type="ECO:0000313" key="5">
    <source>
        <dbReference type="EMBL" id="MCD2197545.1"/>
    </source>
</evidence>
<sequence>MARIGEHEQAAHPEWPLDEWQDLIRTHFVSLDIRPGSEQPFRGAVDMHHIGPLSVARVRSVEQDFHRTPGLIRGDDEQYLQVGHLRQGAADLEQDGRRCRLEPGGLAVYDTSRPFTWSMTQPWVMDVFTWPRSLLTVESTTAVTARVPVGGPSTSIAAAALRQAGAGSDDVGGAEGDQLATALVDLVLCAARTDLPASAAGAPAVGLPAVLAVVDAHLRDPALDPALVARRCHLSLRSLHRLFADAPRTLAGHIRLRRLEKAREALLCEPTRPVAAIAAEFCFSDASVFARAFRDEYGHSPRACRRLALP</sequence>
<keyword evidence="3" id="KW-0804">Transcription</keyword>
<dbReference type="InterPro" id="IPR050204">
    <property type="entry name" value="AraC_XylS_family_regulators"/>
</dbReference>
<name>A0ABS8PH23_9PSEU</name>
<comment type="caution">
    <text evidence="5">The sequence shown here is derived from an EMBL/GenBank/DDBJ whole genome shotgun (WGS) entry which is preliminary data.</text>
</comment>
<dbReference type="PANTHER" id="PTHR46796">
    <property type="entry name" value="HTH-TYPE TRANSCRIPTIONAL ACTIVATOR RHAS-RELATED"/>
    <property type="match status" value="1"/>
</dbReference>
<feature type="domain" description="HTH araC/xylS-type" evidence="4">
    <location>
        <begin position="208"/>
        <end position="307"/>
    </location>
</feature>
<accession>A0ABS8PH23</accession>
<dbReference type="InterPro" id="IPR009057">
    <property type="entry name" value="Homeodomain-like_sf"/>
</dbReference>
<evidence type="ECO:0000256" key="1">
    <source>
        <dbReference type="ARBA" id="ARBA00023015"/>
    </source>
</evidence>
<dbReference type="InterPro" id="IPR018060">
    <property type="entry name" value="HTH_AraC"/>
</dbReference>
<evidence type="ECO:0000259" key="4">
    <source>
        <dbReference type="PROSITE" id="PS01124"/>
    </source>
</evidence>
<organism evidence="5 6">
    <name type="scientific">Actinomycetospora endophytica</name>
    <dbReference type="NCBI Taxonomy" id="2291215"/>
    <lineage>
        <taxon>Bacteria</taxon>
        <taxon>Bacillati</taxon>
        <taxon>Actinomycetota</taxon>
        <taxon>Actinomycetes</taxon>
        <taxon>Pseudonocardiales</taxon>
        <taxon>Pseudonocardiaceae</taxon>
        <taxon>Actinomycetospora</taxon>
    </lineage>
</organism>
<keyword evidence="1" id="KW-0805">Transcription regulation</keyword>
<evidence type="ECO:0000256" key="3">
    <source>
        <dbReference type="ARBA" id="ARBA00023163"/>
    </source>
</evidence>
<dbReference type="SUPFAM" id="SSF46689">
    <property type="entry name" value="Homeodomain-like"/>
    <property type="match status" value="1"/>
</dbReference>
<dbReference type="InterPro" id="IPR035418">
    <property type="entry name" value="AraC-bd_2"/>
</dbReference>
<dbReference type="Pfam" id="PF14525">
    <property type="entry name" value="AraC_binding_2"/>
    <property type="match status" value="1"/>
</dbReference>
<dbReference type="Proteomes" id="UP001199469">
    <property type="component" value="Unassembled WGS sequence"/>
</dbReference>